<feature type="transmembrane region" description="Helical" evidence="21">
    <location>
        <begin position="461"/>
        <end position="482"/>
    </location>
</feature>
<dbReference type="InterPro" id="IPR058533">
    <property type="entry name" value="Cation_efflux_TM"/>
</dbReference>
<evidence type="ECO:0000256" key="14">
    <source>
        <dbReference type="ARBA" id="ARBA00023065"/>
    </source>
</evidence>
<dbReference type="GO" id="GO:0046872">
    <property type="term" value="F:metal ion binding"/>
    <property type="evidence" value="ECO:0007669"/>
    <property type="project" value="UniProtKB-KW"/>
</dbReference>
<feature type="transmembrane region" description="Helical" evidence="21">
    <location>
        <begin position="431"/>
        <end position="449"/>
    </location>
</feature>
<evidence type="ECO:0000256" key="4">
    <source>
        <dbReference type="ARBA" id="ARBA00004638"/>
    </source>
</evidence>
<comment type="subunit">
    <text evidence="16">Heterodimer with SLC30A6/ZNT6; form a functional zinc ion transmembrane transporter.</text>
</comment>
<protein>
    <recommendedName>
        <fullName evidence="17">Proton-coupled zinc antiporter SLC30A5</fullName>
    </recommendedName>
    <alternativeName>
        <fullName evidence="19">Solute carrier family 30 member 5</fullName>
    </alternativeName>
    <alternativeName>
        <fullName evidence="18">Zinc transporter 5</fullName>
    </alternativeName>
</protein>
<evidence type="ECO:0000256" key="7">
    <source>
        <dbReference type="ARBA" id="ARBA00022449"/>
    </source>
</evidence>
<keyword evidence="14" id="KW-0406">Ion transport</keyword>
<dbReference type="FunFam" id="1.20.1510.10:FF:000014">
    <property type="entry name" value="Cation efflux protein/ zinc transporter"/>
    <property type="match status" value="1"/>
</dbReference>
<feature type="transmembrane region" description="Helical" evidence="21">
    <location>
        <begin position="399"/>
        <end position="419"/>
    </location>
</feature>
<evidence type="ECO:0000256" key="19">
    <source>
        <dbReference type="ARBA" id="ARBA00042217"/>
    </source>
</evidence>
<feature type="transmembrane region" description="Helical" evidence="21">
    <location>
        <begin position="502"/>
        <end position="522"/>
    </location>
</feature>
<comment type="catalytic activity">
    <reaction evidence="20">
        <text>Zn(2+)(in) + 2 H(+)(out) = Zn(2+)(out) + 2 H(+)(in)</text>
        <dbReference type="Rhea" id="RHEA:72627"/>
        <dbReference type="ChEBI" id="CHEBI:15378"/>
        <dbReference type="ChEBI" id="CHEBI:29105"/>
    </reaction>
</comment>
<keyword evidence="10" id="KW-0862">Zinc</keyword>
<feature type="transmembrane region" description="Helical" evidence="21">
    <location>
        <begin position="226"/>
        <end position="245"/>
    </location>
</feature>
<dbReference type="Gene3D" id="1.20.1510.10">
    <property type="entry name" value="Cation efflux protein transmembrane domain"/>
    <property type="match status" value="1"/>
</dbReference>
<keyword evidence="24" id="KW-1185">Reference proteome</keyword>
<keyword evidence="12 21" id="KW-1133">Transmembrane helix</keyword>
<dbReference type="GO" id="GO:0006882">
    <property type="term" value="P:intracellular zinc ion homeostasis"/>
    <property type="evidence" value="ECO:0007669"/>
    <property type="project" value="InterPro"/>
</dbReference>
<dbReference type="PANTHER" id="PTHR45755">
    <property type="match status" value="1"/>
</dbReference>
<evidence type="ECO:0000256" key="15">
    <source>
        <dbReference type="ARBA" id="ARBA00023136"/>
    </source>
</evidence>
<evidence type="ECO:0000256" key="2">
    <source>
        <dbReference type="ARBA" id="ARBA00004205"/>
    </source>
</evidence>
<comment type="subcellular location">
    <subcellularLocation>
        <location evidence="3">Cytoplasmic vesicle</location>
        <location evidence="3">COPII-coated vesicle membrane</location>
        <topology evidence="3">Multi-pass membrane protein</topology>
    </subcellularLocation>
    <subcellularLocation>
        <location evidence="4">Cytoplasmic vesicle</location>
        <location evidence="4">Secretory vesicle membrane</location>
        <topology evidence="4">Multi-pass membrane protein</topology>
    </subcellularLocation>
    <subcellularLocation>
        <location evidence="2">Golgi apparatus</location>
        <location evidence="2">Golgi stack membrane</location>
        <topology evidence="2">Multi-pass membrane protein</topology>
    </subcellularLocation>
    <subcellularLocation>
        <location evidence="1">Golgi apparatus</location>
        <location evidence="1">trans-Golgi network membrane</location>
        <topology evidence="1">Multi-pass membrane protein</topology>
    </subcellularLocation>
</comment>
<evidence type="ECO:0000256" key="17">
    <source>
        <dbReference type="ARBA" id="ARBA00040846"/>
    </source>
</evidence>
<keyword evidence="9" id="KW-0479">Metal-binding</keyword>
<evidence type="ECO:0000256" key="8">
    <source>
        <dbReference type="ARBA" id="ARBA00022692"/>
    </source>
</evidence>
<dbReference type="SUPFAM" id="SSF161111">
    <property type="entry name" value="Cation efflux protein transmembrane domain-like"/>
    <property type="match status" value="1"/>
</dbReference>
<feature type="transmembrane region" description="Helical" evidence="21">
    <location>
        <begin position="328"/>
        <end position="346"/>
    </location>
</feature>
<feature type="transmembrane region" description="Helical" evidence="21">
    <location>
        <begin position="47"/>
        <end position="67"/>
    </location>
</feature>
<dbReference type="Proteomes" id="UP001174909">
    <property type="component" value="Unassembled WGS sequence"/>
</dbReference>
<feature type="transmembrane region" description="Helical" evidence="21">
    <location>
        <begin position="190"/>
        <end position="206"/>
    </location>
</feature>
<organism evidence="23 24">
    <name type="scientific">Geodia barretti</name>
    <name type="common">Barrett's horny sponge</name>
    <dbReference type="NCBI Taxonomy" id="519541"/>
    <lineage>
        <taxon>Eukaryota</taxon>
        <taxon>Metazoa</taxon>
        <taxon>Porifera</taxon>
        <taxon>Demospongiae</taxon>
        <taxon>Heteroscleromorpha</taxon>
        <taxon>Tetractinellida</taxon>
        <taxon>Astrophorina</taxon>
        <taxon>Geodiidae</taxon>
        <taxon>Geodia</taxon>
    </lineage>
</organism>
<keyword evidence="8 21" id="KW-0812">Transmembrane</keyword>
<evidence type="ECO:0000256" key="6">
    <source>
        <dbReference type="ARBA" id="ARBA00022448"/>
    </source>
</evidence>
<evidence type="ECO:0000313" key="23">
    <source>
        <dbReference type="EMBL" id="CAI8000171.1"/>
    </source>
</evidence>
<feature type="domain" description="Cation efflux protein transmembrane" evidence="22">
    <location>
        <begin position="399"/>
        <end position="600"/>
    </location>
</feature>
<feature type="transmembrane region" description="Helical" evidence="21">
    <location>
        <begin position="21"/>
        <end position="41"/>
    </location>
</feature>
<keyword evidence="6" id="KW-0813">Transport</keyword>
<dbReference type="Pfam" id="PF01545">
    <property type="entry name" value="Cation_efflux"/>
    <property type="match status" value="1"/>
</dbReference>
<evidence type="ECO:0000256" key="12">
    <source>
        <dbReference type="ARBA" id="ARBA00022989"/>
    </source>
</evidence>
<comment type="similarity">
    <text evidence="5">Belongs to the cation diffusion facilitator (CDF) transporter (TC 2.A.4) family. SLC30A subfamily.</text>
</comment>
<keyword evidence="15 21" id="KW-0472">Membrane</keyword>
<dbReference type="GO" id="GO:1904257">
    <property type="term" value="P:zinc ion import into Golgi lumen"/>
    <property type="evidence" value="ECO:0007669"/>
    <property type="project" value="TreeGrafter"/>
</dbReference>
<dbReference type="EMBL" id="CASHTH010000394">
    <property type="protein sequence ID" value="CAI8000171.1"/>
    <property type="molecule type" value="Genomic_DNA"/>
</dbReference>
<keyword evidence="7" id="KW-0050">Antiport</keyword>
<feature type="transmembrane region" description="Helical" evidence="21">
    <location>
        <begin position="543"/>
        <end position="563"/>
    </location>
</feature>
<evidence type="ECO:0000259" key="22">
    <source>
        <dbReference type="Pfam" id="PF01545"/>
    </source>
</evidence>
<evidence type="ECO:0000256" key="3">
    <source>
        <dbReference type="ARBA" id="ARBA00004557"/>
    </source>
</evidence>
<evidence type="ECO:0000313" key="24">
    <source>
        <dbReference type="Proteomes" id="UP001174909"/>
    </source>
</evidence>
<evidence type="ECO:0000256" key="9">
    <source>
        <dbReference type="ARBA" id="ARBA00022723"/>
    </source>
</evidence>
<feature type="transmembrane region" description="Helical" evidence="21">
    <location>
        <begin position="569"/>
        <end position="592"/>
    </location>
</feature>
<evidence type="ECO:0000256" key="11">
    <source>
        <dbReference type="ARBA" id="ARBA00022906"/>
    </source>
</evidence>
<dbReference type="AlphaFoldDB" id="A0AA35R1Z9"/>
<feature type="transmembrane region" description="Helical" evidence="21">
    <location>
        <begin position="257"/>
        <end position="277"/>
    </location>
</feature>
<dbReference type="GO" id="GO:0032580">
    <property type="term" value="C:Golgi cisterna membrane"/>
    <property type="evidence" value="ECO:0007669"/>
    <property type="project" value="UniProtKB-SubCell"/>
</dbReference>
<accession>A0AA35R1Z9</accession>
<evidence type="ECO:0000256" key="21">
    <source>
        <dbReference type="SAM" id="Phobius"/>
    </source>
</evidence>
<dbReference type="GO" id="GO:0015297">
    <property type="term" value="F:antiporter activity"/>
    <property type="evidence" value="ECO:0007669"/>
    <property type="project" value="UniProtKB-KW"/>
</dbReference>
<dbReference type="GO" id="GO:0005385">
    <property type="term" value="F:zinc ion transmembrane transporter activity"/>
    <property type="evidence" value="ECO:0007669"/>
    <property type="project" value="InterPro"/>
</dbReference>
<dbReference type="InterPro" id="IPR002524">
    <property type="entry name" value="Cation_efflux"/>
</dbReference>
<dbReference type="InterPro" id="IPR027469">
    <property type="entry name" value="Cation_efflux_TMD_sf"/>
</dbReference>
<evidence type="ECO:0000256" key="16">
    <source>
        <dbReference type="ARBA" id="ARBA00038531"/>
    </source>
</evidence>
<sequence>MDEEGLAARSLGRIDPGRQGTPVVGVVVVKIVYMAAVFYAYSVSKTLPAAVFLFVLKASSAVGFVLLQKPFTSGKRLSRTTWVRVGRYSLLVLLTSLLWCVGLSLCGPLRTVLLSEHSDLALGSLLSILACTHTQGKGRGAVFFLLGVLCLLLFDNDHSAIPLEHPEGPHRGSVTHFMYRLLSFLGVPDHKGGIVVLLAGVCLSIVQRNSGRKLAVDVGGSKRLQALSATISASLLLPWVVVQLVTQSEPLPSLHSLSFLFLLGLAQLADFYASTIASQRVDHSKISRIGSVLSFSVALAIASLSSYWQHYDNDVIGREGEGEEHGLSVGVVMATVFFLVATATLTHPTPRSSSYSLVGYSSAGLPLYSTQRSLHFSSLLSIVRDSLRKIMDDGNSRRIFYFLLLNLGFTVVEMLYGVWTNSLGLISDGFHMLFDCSALVVGLCAALVVRWKPTRLYSFGYGRVEVLSGFVNSLFLVSIATAVLSEALTRLLDPPTINTDKLLVVSVAGFLVNLVGIATFSTNSHGHSHGSHGHSHNTNMQGVFLHILADTLGSVGVIISSLLVETFGWHVVDPICSVFIAVLIILSVVPLLRQSAEILVLATPNYEQLYPILDKLPLMDGVVSWSDAHFWQQGCSSVAGTIHVQVAPSANDQKIITMVTNYLRERGGVATLTVQVEKERFQLSGAAVSYIHQSFPSTPPEVYVNYGPQTGEVKAV</sequence>
<keyword evidence="13" id="KW-0333">Golgi apparatus</keyword>
<name>A0AA35R1Z9_GEOBA</name>
<evidence type="ECO:0000256" key="13">
    <source>
        <dbReference type="ARBA" id="ARBA00023034"/>
    </source>
</evidence>
<comment type="caution">
    <text evidence="23">The sequence shown here is derived from an EMBL/GenBank/DDBJ whole genome shotgun (WGS) entry which is preliminary data.</text>
</comment>
<evidence type="ECO:0000256" key="1">
    <source>
        <dbReference type="ARBA" id="ARBA00004166"/>
    </source>
</evidence>
<feature type="transmembrane region" description="Helical" evidence="21">
    <location>
        <begin position="88"/>
        <end position="105"/>
    </location>
</feature>
<feature type="transmembrane region" description="Helical" evidence="21">
    <location>
        <begin position="289"/>
        <end position="308"/>
    </location>
</feature>
<dbReference type="InterPro" id="IPR045316">
    <property type="entry name" value="Msc2-like"/>
</dbReference>
<reference evidence="23" key="1">
    <citation type="submission" date="2023-03" db="EMBL/GenBank/DDBJ databases">
        <authorList>
            <person name="Steffen K."/>
            <person name="Cardenas P."/>
        </authorList>
    </citation>
    <scope>NUCLEOTIDE SEQUENCE</scope>
</reference>
<dbReference type="PANTHER" id="PTHR45755:SF1">
    <property type="entry name" value="PROTON-COUPLED ZINC ANTIPORTER SLC30A5"/>
    <property type="match status" value="1"/>
</dbReference>
<keyword evidence="11" id="KW-0864">Zinc transport</keyword>
<evidence type="ECO:0000256" key="20">
    <source>
        <dbReference type="ARBA" id="ARBA00048349"/>
    </source>
</evidence>
<evidence type="ECO:0000256" key="18">
    <source>
        <dbReference type="ARBA" id="ARBA00042038"/>
    </source>
</evidence>
<dbReference type="NCBIfam" id="TIGR01297">
    <property type="entry name" value="CDF"/>
    <property type="match status" value="1"/>
</dbReference>
<evidence type="ECO:0000256" key="10">
    <source>
        <dbReference type="ARBA" id="ARBA00022833"/>
    </source>
</evidence>
<proteinExistence type="inferred from homology"/>
<dbReference type="GO" id="GO:0012507">
    <property type="term" value="C:ER to Golgi transport vesicle membrane"/>
    <property type="evidence" value="ECO:0007669"/>
    <property type="project" value="UniProtKB-SubCell"/>
</dbReference>
<gene>
    <name evidence="23" type="ORF">GBAR_LOCUS2858</name>
</gene>
<evidence type="ECO:0000256" key="5">
    <source>
        <dbReference type="ARBA" id="ARBA00008873"/>
    </source>
</evidence>